<evidence type="ECO:0008006" key="4">
    <source>
        <dbReference type="Google" id="ProtNLM"/>
    </source>
</evidence>
<protein>
    <recommendedName>
        <fullName evidence="4">Succinate dehydrogenase assembly factor 2, mitochondrial</fullName>
    </recommendedName>
</protein>
<keyword evidence="1" id="KW-0143">Chaperone</keyword>
<dbReference type="InterPro" id="IPR036714">
    <property type="entry name" value="SDH_sf"/>
</dbReference>
<name>A0A813EGK2_POLGL</name>
<dbReference type="SUPFAM" id="SSF109910">
    <property type="entry name" value="YgfY-like"/>
    <property type="match status" value="1"/>
</dbReference>
<reference evidence="2" key="1">
    <citation type="submission" date="2021-02" db="EMBL/GenBank/DDBJ databases">
        <authorList>
            <person name="Dougan E. K."/>
            <person name="Rhodes N."/>
            <person name="Thang M."/>
            <person name="Chan C."/>
        </authorList>
    </citation>
    <scope>NUCLEOTIDE SEQUENCE</scope>
</reference>
<dbReference type="EMBL" id="CAJNNV010012986">
    <property type="protein sequence ID" value="CAE8601273.1"/>
    <property type="molecule type" value="Genomic_DNA"/>
</dbReference>
<dbReference type="OrthoDB" id="284292at2759"/>
<organism evidence="2 3">
    <name type="scientific">Polarella glacialis</name>
    <name type="common">Dinoflagellate</name>
    <dbReference type="NCBI Taxonomy" id="89957"/>
    <lineage>
        <taxon>Eukaryota</taxon>
        <taxon>Sar</taxon>
        <taxon>Alveolata</taxon>
        <taxon>Dinophyceae</taxon>
        <taxon>Suessiales</taxon>
        <taxon>Suessiaceae</taxon>
        <taxon>Polarella</taxon>
    </lineage>
</organism>
<sequence>MLRSAWRLPVRATASSWRGAQSFALRRGAQSVAEDLTRNSVFGIAQEATEDASNFQSASHDVRRKEAEWRGHDLELLERTRTKDTTALRKKLRHHARSRGWIEAAEFLVAFVDARGAELEDEELQDWERLMACDDMFLMRIVASTTDVPQELETKLLRKMQLFCASNGPAEGARS</sequence>
<evidence type="ECO:0000256" key="1">
    <source>
        <dbReference type="ARBA" id="ARBA00023186"/>
    </source>
</evidence>
<gene>
    <name evidence="2" type="ORF">PGLA1383_LOCUS19567</name>
</gene>
<dbReference type="Pfam" id="PF03937">
    <property type="entry name" value="Sdh5"/>
    <property type="match status" value="1"/>
</dbReference>
<dbReference type="InterPro" id="IPR005631">
    <property type="entry name" value="SDH"/>
</dbReference>
<evidence type="ECO:0000313" key="3">
    <source>
        <dbReference type="Proteomes" id="UP000654075"/>
    </source>
</evidence>
<keyword evidence="3" id="KW-1185">Reference proteome</keyword>
<accession>A0A813EGK2</accession>
<dbReference type="AlphaFoldDB" id="A0A813EGK2"/>
<dbReference type="Proteomes" id="UP000654075">
    <property type="component" value="Unassembled WGS sequence"/>
</dbReference>
<comment type="caution">
    <text evidence="2">The sequence shown here is derived from an EMBL/GenBank/DDBJ whole genome shotgun (WGS) entry which is preliminary data.</text>
</comment>
<dbReference type="Gene3D" id="1.10.150.250">
    <property type="entry name" value="Flavinator of succinate dehydrogenase"/>
    <property type="match status" value="1"/>
</dbReference>
<proteinExistence type="predicted"/>
<evidence type="ECO:0000313" key="2">
    <source>
        <dbReference type="EMBL" id="CAE8601273.1"/>
    </source>
</evidence>